<evidence type="ECO:0000256" key="1">
    <source>
        <dbReference type="SAM" id="MobiDB-lite"/>
    </source>
</evidence>
<reference evidence="2 3" key="1">
    <citation type="submission" date="2024-02" db="EMBL/GenBank/DDBJ databases">
        <title>Whole genome sequencing and characterization of Corynebacterium isolated from the ocular surface of dry eye disease sufferers.</title>
        <authorList>
            <person name="Naqvi M."/>
        </authorList>
    </citation>
    <scope>NUCLEOTIDE SEQUENCE [LARGE SCALE GENOMIC DNA]</scope>
    <source>
        <strain evidence="2 3">PCRF</strain>
    </source>
</reference>
<evidence type="ECO:0000313" key="2">
    <source>
        <dbReference type="EMBL" id="MEJ4099848.1"/>
    </source>
</evidence>
<comment type="caution">
    <text evidence="2">The sequence shown here is derived from an EMBL/GenBank/DDBJ whole genome shotgun (WGS) entry which is preliminary data.</text>
</comment>
<proteinExistence type="predicted"/>
<gene>
    <name evidence="2" type="ORF">V5S96_05665</name>
</gene>
<name>A0ABU8NXV4_9CORY</name>
<dbReference type="Proteomes" id="UP001359781">
    <property type="component" value="Unassembled WGS sequence"/>
</dbReference>
<accession>A0ABU8NXV4</accession>
<dbReference type="EMBL" id="JBAHVJ010000005">
    <property type="protein sequence ID" value="MEJ4099848.1"/>
    <property type="molecule type" value="Genomic_DNA"/>
</dbReference>
<organism evidence="2 3">
    <name type="scientific">Corynebacterium mastitidis</name>
    <dbReference type="NCBI Taxonomy" id="161890"/>
    <lineage>
        <taxon>Bacteria</taxon>
        <taxon>Bacillati</taxon>
        <taxon>Actinomycetota</taxon>
        <taxon>Actinomycetes</taxon>
        <taxon>Mycobacteriales</taxon>
        <taxon>Corynebacteriaceae</taxon>
        <taxon>Corynebacterium</taxon>
    </lineage>
</organism>
<keyword evidence="3" id="KW-1185">Reference proteome</keyword>
<feature type="region of interest" description="Disordered" evidence="1">
    <location>
        <begin position="1"/>
        <end position="25"/>
    </location>
</feature>
<sequence length="91" mass="10556">MPRGHARRARSPRRGGSRREEHRPLGAVWQAAQVDGYMVRPITAERATKEYRCPGCHQTIPPRVAHVVAWPVEGGAEERRHWHRACFERLR</sequence>
<evidence type="ECO:0008006" key="4">
    <source>
        <dbReference type="Google" id="ProtNLM"/>
    </source>
</evidence>
<protein>
    <recommendedName>
        <fullName evidence="4">ATP/GTP-binding protein</fullName>
    </recommendedName>
</protein>
<dbReference type="RefSeq" id="WP_337890132.1">
    <property type="nucleotide sequence ID" value="NZ_JBAHVI010000005.1"/>
</dbReference>
<evidence type="ECO:0000313" key="3">
    <source>
        <dbReference type="Proteomes" id="UP001359781"/>
    </source>
</evidence>
<feature type="compositionally biased region" description="Basic residues" evidence="1">
    <location>
        <begin position="1"/>
        <end position="16"/>
    </location>
</feature>